<dbReference type="Proteomes" id="UP000825729">
    <property type="component" value="Unassembled WGS sequence"/>
</dbReference>
<protein>
    <submittedName>
        <fullName evidence="3">Uncharacterized protein</fullName>
    </submittedName>
</protein>
<dbReference type="AlphaFoldDB" id="A0AAV7E914"/>
<dbReference type="EMBL" id="JAINDJ010000006">
    <property type="protein sequence ID" value="KAG9443748.1"/>
    <property type="molecule type" value="Genomic_DNA"/>
</dbReference>
<evidence type="ECO:0000256" key="1">
    <source>
        <dbReference type="SAM" id="Coils"/>
    </source>
</evidence>
<reference evidence="3 4" key="1">
    <citation type="submission" date="2021-07" db="EMBL/GenBank/DDBJ databases">
        <title>The Aristolochia fimbriata genome: insights into angiosperm evolution, floral development and chemical biosynthesis.</title>
        <authorList>
            <person name="Jiao Y."/>
        </authorList>
    </citation>
    <scope>NUCLEOTIDE SEQUENCE [LARGE SCALE GENOMIC DNA]</scope>
    <source>
        <strain evidence="3">IBCAS-2021</strain>
        <tissue evidence="3">Leaf</tissue>
    </source>
</reference>
<organism evidence="3 4">
    <name type="scientific">Aristolochia fimbriata</name>
    <name type="common">White veined hardy Dutchman's pipe vine</name>
    <dbReference type="NCBI Taxonomy" id="158543"/>
    <lineage>
        <taxon>Eukaryota</taxon>
        <taxon>Viridiplantae</taxon>
        <taxon>Streptophyta</taxon>
        <taxon>Embryophyta</taxon>
        <taxon>Tracheophyta</taxon>
        <taxon>Spermatophyta</taxon>
        <taxon>Magnoliopsida</taxon>
        <taxon>Magnoliidae</taxon>
        <taxon>Piperales</taxon>
        <taxon>Aristolochiaceae</taxon>
        <taxon>Aristolochia</taxon>
    </lineage>
</organism>
<evidence type="ECO:0000313" key="4">
    <source>
        <dbReference type="Proteomes" id="UP000825729"/>
    </source>
</evidence>
<accession>A0AAV7E914</accession>
<keyword evidence="1" id="KW-0175">Coiled coil</keyword>
<proteinExistence type="predicted"/>
<feature type="coiled-coil region" evidence="1">
    <location>
        <begin position="34"/>
        <end position="61"/>
    </location>
</feature>
<feature type="chain" id="PRO_5043709133" evidence="2">
    <location>
        <begin position="17"/>
        <end position="123"/>
    </location>
</feature>
<feature type="signal peptide" evidence="2">
    <location>
        <begin position="1"/>
        <end position="16"/>
    </location>
</feature>
<gene>
    <name evidence="3" type="ORF">H6P81_015088</name>
</gene>
<sequence length="123" mass="14308">MASRHLICVLIGFSASLPLLVPRWRKRGITMEKLRLINEALNEAEERVVRYQERHDRILGLITSSYLVHKDLEEALAGAQTTMKEALEFAVGLRQMQMKILSSYPHETKEFSLQDRSNRSRKR</sequence>
<keyword evidence="2" id="KW-0732">Signal</keyword>
<name>A0AAV7E914_ARIFI</name>
<comment type="caution">
    <text evidence="3">The sequence shown here is derived from an EMBL/GenBank/DDBJ whole genome shotgun (WGS) entry which is preliminary data.</text>
</comment>
<evidence type="ECO:0000256" key="2">
    <source>
        <dbReference type="SAM" id="SignalP"/>
    </source>
</evidence>
<evidence type="ECO:0000313" key="3">
    <source>
        <dbReference type="EMBL" id="KAG9443748.1"/>
    </source>
</evidence>
<keyword evidence="4" id="KW-1185">Reference proteome</keyword>